<reference evidence="3 4" key="1">
    <citation type="submission" date="2024-12" db="EMBL/GenBank/DDBJ databases">
        <title>Forecasting of Potato common scab and diversities of Pathogenic streptomyces spp. in china.</title>
        <authorList>
            <person name="Handique U."/>
            <person name="Wu J."/>
        </authorList>
    </citation>
    <scope>NUCLEOTIDE SEQUENCE [LARGE SCALE GENOMIC DNA]</scope>
    <source>
        <strain evidence="3 4">ZRIMU1585</strain>
    </source>
</reference>
<protein>
    <submittedName>
        <fullName evidence="3">DUF3105 domain-containing protein</fullName>
    </submittedName>
</protein>
<accession>A0ABW9IAI1</accession>
<evidence type="ECO:0000256" key="2">
    <source>
        <dbReference type="SAM" id="Phobius"/>
    </source>
</evidence>
<keyword evidence="4" id="KW-1185">Reference proteome</keyword>
<sequence>MEHLNAPVPDPASAPVPDPATGERRRRLFLLILGAIVVAWLAGQWAYGAHEEREREAAAVRENVSGERVWEAGELTYGHVGKSVDYPMTPPVGGDHDKAWMTCDGTVYTEPVRDENAVHSLEHGAVWITYGTTATPADIEALTARVARTPYTLMSPVPRQSGTVTLSAWGHQLTVGTAADARVEQFISAYVQGPQTPEPGAPCTGGRTAP</sequence>
<comment type="caution">
    <text evidence="3">The sequence shown here is derived from an EMBL/GenBank/DDBJ whole genome shotgun (WGS) entry which is preliminary data.</text>
</comment>
<feature type="compositionally biased region" description="Pro residues" evidence="1">
    <location>
        <begin position="8"/>
        <end position="18"/>
    </location>
</feature>
<dbReference type="InterPro" id="IPR021454">
    <property type="entry name" value="DUF3105"/>
</dbReference>
<dbReference type="EMBL" id="JBJVNE010000002">
    <property type="protein sequence ID" value="MFM9645528.1"/>
    <property type="molecule type" value="Genomic_DNA"/>
</dbReference>
<proteinExistence type="predicted"/>
<name>A0ABW9IAI1_STRGJ</name>
<keyword evidence="2" id="KW-0472">Membrane</keyword>
<evidence type="ECO:0000256" key="1">
    <source>
        <dbReference type="SAM" id="MobiDB-lite"/>
    </source>
</evidence>
<keyword evidence="2" id="KW-1133">Transmembrane helix</keyword>
<organism evidence="3 4">
    <name type="scientific">Streptomyces galilaeus</name>
    <dbReference type="NCBI Taxonomy" id="33899"/>
    <lineage>
        <taxon>Bacteria</taxon>
        <taxon>Bacillati</taxon>
        <taxon>Actinomycetota</taxon>
        <taxon>Actinomycetes</taxon>
        <taxon>Kitasatosporales</taxon>
        <taxon>Streptomycetaceae</taxon>
        <taxon>Streptomyces</taxon>
    </lineage>
</organism>
<dbReference type="RefSeq" id="WP_369278863.1">
    <property type="nucleotide sequence ID" value="NZ_JBJVMW010000001.1"/>
</dbReference>
<dbReference type="Proteomes" id="UP001631993">
    <property type="component" value="Unassembled WGS sequence"/>
</dbReference>
<keyword evidence="2" id="KW-0812">Transmembrane</keyword>
<gene>
    <name evidence="3" type="ORF">ACKI1S_05185</name>
</gene>
<dbReference type="Pfam" id="PF11303">
    <property type="entry name" value="DUF3105"/>
    <property type="match status" value="1"/>
</dbReference>
<evidence type="ECO:0000313" key="3">
    <source>
        <dbReference type="EMBL" id="MFM9645528.1"/>
    </source>
</evidence>
<feature type="transmembrane region" description="Helical" evidence="2">
    <location>
        <begin position="28"/>
        <end position="47"/>
    </location>
</feature>
<evidence type="ECO:0000313" key="4">
    <source>
        <dbReference type="Proteomes" id="UP001631993"/>
    </source>
</evidence>
<feature type="region of interest" description="Disordered" evidence="1">
    <location>
        <begin position="1"/>
        <end position="20"/>
    </location>
</feature>